<evidence type="ECO:0000313" key="1">
    <source>
        <dbReference type="EMBL" id="PKI37262.1"/>
    </source>
</evidence>
<dbReference type="Proteomes" id="UP000233551">
    <property type="component" value="Unassembled WGS sequence"/>
</dbReference>
<dbReference type="InterPro" id="IPR043502">
    <property type="entry name" value="DNA/RNA_pol_sf"/>
</dbReference>
<proteinExistence type="predicted"/>
<accession>A0A2I0HZY4</accession>
<keyword evidence="2" id="KW-1185">Reference proteome</keyword>
<dbReference type="PANTHER" id="PTHR11439:SF470">
    <property type="entry name" value="CYSTEINE-RICH RLK (RECEPTOR-LIKE PROTEIN KINASE) 8"/>
    <property type="match status" value="1"/>
</dbReference>
<dbReference type="AlphaFoldDB" id="A0A2I0HZY4"/>
<dbReference type="STRING" id="22663.A0A2I0HZY4"/>
<organism evidence="1 2">
    <name type="scientific">Punica granatum</name>
    <name type="common">Pomegranate</name>
    <dbReference type="NCBI Taxonomy" id="22663"/>
    <lineage>
        <taxon>Eukaryota</taxon>
        <taxon>Viridiplantae</taxon>
        <taxon>Streptophyta</taxon>
        <taxon>Embryophyta</taxon>
        <taxon>Tracheophyta</taxon>
        <taxon>Spermatophyta</taxon>
        <taxon>Magnoliopsida</taxon>
        <taxon>eudicotyledons</taxon>
        <taxon>Gunneridae</taxon>
        <taxon>Pentapetalae</taxon>
        <taxon>rosids</taxon>
        <taxon>malvids</taxon>
        <taxon>Myrtales</taxon>
        <taxon>Lythraceae</taxon>
        <taxon>Punica</taxon>
    </lineage>
</organism>
<dbReference type="PROSITE" id="PS51257">
    <property type="entry name" value="PROKAR_LIPOPROTEIN"/>
    <property type="match status" value="1"/>
</dbReference>
<dbReference type="EMBL" id="PGOL01004503">
    <property type="protein sequence ID" value="PKI37262.1"/>
    <property type="molecule type" value="Genomic_DNA"/>
</dbReference>
<protein>
    <recommendedName>
        <fullName evidence="3">Reverse transcriptase Ty1/copia-type domain-containing protein</fullName>
    </recommendedName>
</protein>
<dbReference type="SUPFAM" id="SSF56672">
    <property type="entry name" value="DNA/RNA polymerases"/>
    <property type="match status" value="1"/>
</dbReference>
<reference evidence="1 2" key="1">
    <citation type="submission" date="2017-11" db="EMBL/GenBank/DDBJ databases">
        <title>De-novo sequencing of pomegranate (Punica granatum L.) genome.</title>
        <authorList>
            <person name="Akparov Z."/>
            <person name="Amiraslanov A."/>
            <person name="Hajiyeva S."/>
            <person name="Abbasov M."/>
            <person name="Kaur K."/>
            <person name="Hamwieh A."/>
            <person name="Solovyev V."/>
            <person name="Salamov A."/>
            <person name="Braich B."/>
            <person name="Kosarev P."/>
            <person name="Mahmoud A."/>
            <person name="Hajiyev E."/>
            <person name="Babayeva S."/>
            <person name="Izzatullayeva V."/>
            <person name="Mammadov A."/>
            <person name="Mammadov A."/>
            <person name="Sharifova S."/>
            <person name="Ojaghi J."/>
            <person name="Eynullazada K."/>
            <person name="Bayramov B."/>
            <person name="Abdulazimova A."/>
            <person name="Shahmuradov I."/>
        </authorList>
    </citation>
    <scope>NUCLEOTIDE SEQUENCE [LARGE SCALE GENOMIC DNA]</scope>
    <source>
        <strain evidence="2">cv. AG2017</strain>
        <tissue evidence="1">Leaf</tissue>
    </source>
</reference>
<gene>
    <name evidence="1" type="ORF">CRG98_042353</name>
</gene>
<sequence length="146" mass="16332">MTRRSLTGYFIMLGGCPISWKTKKQSTVARSSAEAEYRSMAPTTVELLWLRSLLASIGVPTTSAMTLYCDNMAALHIAANPVFHERTKHIEIDCHFVREHVQTKSIITCHVPSKLQLADIFTKALGRDQFQFLLGKLDITSIHAPT</sequence>
<name>A0A2I0HZY4_PUNGR</name>
<evidence type="ECO:0000313" key="2">
    <source>
        <dbReference type="Proteomes" id="UP000233551"/>
    </source>
</evidence>
<dbReference type="PANTHER" id="PTHR11439">
    <property type="entry name" value="GAG-POL-RELATED RETROTRANSPOSON"/>
    <property type="match status" value="1"/>
</dbReference>
<comment type="caution">
    <text evidence="1">The sequence shown here is derived from an EMBL/GenBank/DDBJ whole genome shotgun (WGS) entry which is preliminary data.</text>
</comment>
<evidence type="ECO:0008006" key="3">
    <source>
        <dbReference type="Google" id="ProtNLM"/>
    </source>
</evidence>
<dbReference type="CDD" id="cd09272">
    <property type="entry name" value="RNase_HI_RT_Ty1"/>
    <property type="match status" value="1"/>
</dbReference>